<proteinExistence type="predicted"/>
<dbReference type="PRINTS" id="PR00344">
    <property type="entry name" value="BCTRLSENSOR"/>
</dbReference>
<evidence type="ECO:0000313" key="8">
    <source>
        <dbReference type="Proteomes" id="UP000190890"/>
    </source>
</evidence>
<evidence type="ECO:0000256" key="2">
    <source>
        <dbReference type="ARBA" id="ARBA00012438"/>
    </source>
</evidence>
<dbReference type="PANTHER" id="PTHR43711:SF28">
    <property type="entry name" value="SENSOR HISTIDINE KINASE YXDK"/>
    <property type="match status" value="1"/>
</dbReference>
<dbReference type="Proteomes" id="UP000190890">
    <property type="component" value="Unassembled WGS sequence"/>
</dbReference>
<dbReference type="PANTHER" id="PTHR43711">
    <property type="entry name" value="TWO-COMPONENT HISTIDINE KINASE"/>
    <property type="match status" value="1"/>
</dbReference>
<dbReference type="InterPro" id="IPR003594">
    <property type="entry name" value="HATPase_dom"/>
</dbReference>
<sequence>MILNIIVRINEVQKKIYDRFFRGEAHRSREQGCYGLGLSIVKSIIDSNSGKIHVESEVNVGTTFFLYLKLAK</sequence>
<organism evidence="7 8">
    <name type="scientific">Clostridium puniceum</name>
    <dbReference type="NCBI Taxonomy" id="29367"/>
    <lineage>
        <taxon>Bacteria</taxon>
        <taxon>Bacillati</taxon>
        <taxon>Bacillota</taxon>
        <taxon>Clostridia</taxon>
        <taxon>Eubacteriales</taxon>
        <taxon>Clostridiaceae</taxon>
        <taxon>Clostridium</taxon>
    </lineage>
</organism>
<evidence type="ECO:0000256" key="3">
    <source>
        <dbReference type="ARBA" id="ARBA00022679"/>
    </source>
</evidence>
<keyword evidence="3 7" id="KW-0808">Transferase</keyword>
<comment type="catalytic activity">
    <reaction evidence="1">
        <text>ATP + protein L-histidine = ADP + protein N-phospho-L-histidine.</text>
        <dbReference type="EC" id="2.7.13.3"/>
    </reaction>
</comment>
<dbReference type="InterPro" id="IPR050736">
    <property type="entry name" value="Sensor_HK_Regulatory"/>
</dbReference>
<comment type="caution">
    <text evidence="7">The sequence shown here is derived from an EMBL/GenBank/DDBJ whole genome shotgun (WGS) entry which is preliminary data.</text>
</comment>
<evidence type="ECO:0000313" key="7">
    <source>
        <dbReference type="EMBL" id="OOM82228.1"/>
    </source>
</evidence>
<accession>A0A1S8TWX0</accession>
<dbReference type="Gene3D" id="3.30.565.10">
    <property type="entry name" value="Histidine kinase-like ATPase, C-terminal domain"/>
    <property type="match status" value="1"/>
</dbReference>
<dbReference type="GO" id="GO:0004673">
    <property type="term" value="F:protein histidine kinase activity"/>
    <property type="evidence" value="ECO:0007669"/>
    <property type="project" value="UniProtKB-EC"/>
</dbReference>
<protein>
    <recommendedName>
        <fullName evidence="2">histidine kinase</fullName>
        <ecNumber evidence="2">2.7.13.3</ecNumber>
    </recommendedName>
</protein>
<gene>
    <name evidence="7" type="primary">arlS</name>
    <name evidence="7" type="ORF">CLPUN_03670</name>
</gene>
<name>A0A1S8TWX0_9CLOT</name>
<dbReference type="InterPro" id="IPR036890">
    <property type="entry name" value="HATPase_C_sf"/>
</dbReference>
<dbReference type="InterPro" id="IPR004358">
    <property type="entry name" value="Sig_transdc_His_kin-like_C"/>
</dbReference>
<dbReference type="AlphaFoldDB" id="A0A1S8TWX0"/>
<keyword evidence="4 7" id="KW-0418">Kinase</keyword>
<dbReference type="STRING" id="29367.CLPUN_03670"/>
<dbReference type="EC" id="2.7.13.3" evidence="2"/>
<feature type="domain" description="Histidine kinase/HSP90-like ATPase" evidence="6">
    <location>
        <begin position="11"/>
        <end position="71"/>
    </location>
</feature>
<dbReference type="EMBL" id="LZZM01000022">
    <property type="protein sequence ID" value="OOM82228.1"/>
    <property type="molecule type" value="Genomic_DNA"/>
</dbReference>
<keyword evidence="5" id="KW-0902">Two-component regulatory system</keyword>
<evidence type="ECO:0000256" key="1">
    <source>
        <dbReference type="ARBA" id="ARBA00000085"/>
    </source>
</evidence>
<evidence type="ECO:0000259" key="6">
    <source>
        <dbReference type="Pfam" id="PF02518"/>
    </source>
</evidence>
<reference evidence="7 8" key="1">
    <citation type="submission" date="2016-05" db="EMBL/GenBank/DDBJ databases">
        <title>Microbial solvent formation.</title>
        <authorList>
            <person name="Poehlein A."/>
            <person name="Montoya Solano J.D."/>
            <person name="Flitsch S."/>
            <person name="Krabben P."/>
            <person name="Duerre P."/>
            <person name="Daniel R."/>
        </authorList>
    </citation>
    <scope>NUCLEOTIDE SEQUENCE [LARGE SCALE GENOMIC DNA]</scope>
    <source>
        <strain evidence="7 8">DSM 2619</strain>
    </source>
</reference>
<evidence type="ECO:0000256" key="4">
    <source>
        <dbReference type="ARBA" id="ARBA00022777"/>
    </source>
</evidence>
<dbReference type="SUPFAM" id="SSF55874">
    <property type="entry name" value="ATPase domain of HSP90 chaperone/DNA topoisomerase II/histidine kinase"/>
    <property type="match status" value="1"/>
</dbReference>
<keyword evidence="8" id="KW-1185">Reference proteome</keyword>
<dbReference type="GO" id="GO:0000160">
    <property type="term" value="P:phosphorelay signal transduction system"/>
    <property type="evidence" value="ECO:0007669"/>
    <property type="project" value="UniProtKB-KW"/>
</dbReference>
<dbReference type="Pfam" id="PF02518">
    <property type="entry name" value="HATPase_c"/>
    <property type="match status" value="1"/>
</dbReference>
<evidence type="ECO:0000256" key="5">
    <source>
        <dbReference type="ARBA" id="ARBA00023012"/>
    </source>
</evidence>